<dbReference type="FunFam" id="3.30.200.20:FF:000713">
    <property type="entry name" value="Mitogen-activated protein kinase 1, putative, expressed"/>
    <property type="match status" value="1"/>
</dbReference>
<evidence type="ECO:0000256" key="2">
    <source>
        <dbReference type="ARBA" id="ARBA00012406"/>
    </source>
</evidence>
<evidence type="ECO:0000256" key="9">
    <source>
        <dbReference type="ARBA" id="ARBA00048329"/>
    </source>
</evidence>
<dbReference type="InterPro" id="IPR011009">
    <property type="entry name" value="Kinase-like_dom_sf"/>
</dbReference>
<keyword evidence="14" id="KW-1185">Reference proteome</keyword>
<keyword evidence="4" id="KW-0808">Transferase</keyword>
<evidence type="ECO:0000256" key="6">
    <source>
        <dbReference type="ARBA" id="ARBA00022777"/>
    </source>
</evidence>
<evidence type="ECO:0000259" key="12">
    <source>
        <dbReference type="PROSITE" id="PS50011"/>
    </source>
</evidence>
<feature type="region of interest" description="Disordered" evidence="11">
    <location>
        <begin position="254"/>
        <end position="276"/>
    </location>
</feature>
<evidence type="ECO:0000313" key="14">
    <source>
        <dbReference type="Proteomes" id="UP000233837"/>
    </source>
</evidence>
<dbReference type="Proteomes" id="UP000233837">
    <property type="component" value="Unassembled WGS sequence"/>
</dbReference>
<comment type="similarity">
    <text evidence="1">Belongs to the protein kinase superfamily. STE Ser/Thr protein kinase family. MAP kinase kinase kinase subfamily.</text>
</comment>
<dbReference type="InterPro" id="IPR000719">
    <property type="entry name" value="Prot_kinase_dom"/>
</dbReference>
<dbReference type="PROSITE" id="PS50011">
    <property type="entry name" value="PROTEIN_KINASE_DOM"/>
    <property type="match status" value="1"/>
</dbReference>
<comment type="catalytic activity">
    <reaction evidence="8">
        <text>L-threonyl-[protein] + ATP = O-phospho-L-threonyl-[protein] + ADP + H(+)</text>
        <dbReference type="Rhea" id="RHEA:46608"/>
        <dbReference type="Rhea" id="RHEA-COMP:11060"/>
        <dbReference type="Rhea" id="RHEA-COMP:11605"/>
        <dbReference type="ChEBI" id="CHEBI:15378"/>
        <dbReference type="ChEBI" id="CHEBI:30013"/>
        <dbReference type="ChEBI" id="CHEBI:30616"/>
        <dbReference type="ChEBI" id="CHEBI:61977"/>
        <dbReference type="ChEBI" id="CHEBI:456216"/>
        <dbReference type="EC" id="2.7.11.25"/>
    </reaction>
</comment>
<accession>A0A2I0X2E5</accession>
<dbReference type="InterPro" id="IPR017441">
    <property type="entry name" value="Protein_kinase_ATP_BS"/>
</dbReference>
<dbReference type="InterPro" id="IPR050538">
    <property type="entry name" value="MAP_kinase_kinase_kinase"/>
</dbReference>
<gene>
    <name evidence="13" type="primary">MEKK1</name>
    <name evidence="13" type="ORF">MA16_Dca004093</name>
</gene>
<keyword evidence="6 13" id="KW-0418">Kinase</keyword>
<dbReference type="STRING" id="906689.A0A2I0X2E5"/>
<dbReference type="EC" id="2.7.11.25" evidence="2"/>
<reference evidence="13 14" key="2">
    <citation type="journal article" date="2017" name="Nature">
        <title>The Apostasia genome and the evolution of orchids.</title>
        <authorList>
            <person name="Zhang G.Q."/>
            <person name="Liu K.W."/>
            <person name="Li Z."/>
            <person name="Lohaus R."/>
            <person name="Hsiao Y.Y."/>
            <person name="Niu S.C."/>
            <person name="Wang J.Y."/>
            <person name="Lin Y.C."/>
            <person name="Xu Q."/>
            <person name="Chen L.J."/>
            <person name="Yoshida K."/>
            <person name="Fujiwara S."/>
            <person name="Wang Z.W."/>
            <person name="Zhang Y.Q."/>
            <person name="Mitsuda N."/>
            <person name="Wang M."/>
            <person name="Liu G.H."/>
            <person name="Pecoraro L."/>
            <person name="Huang H.X."/>
            <person name="Xiao X.J."/>
            <person name="Lin M."/>
            <person name="Wu X.Y."/>
            <person name="Wu W.L."/>
            <person name="Chen Y.Y."/>
            <person name="Chang S.B."/>
            <person name="Sakamoto S."/>
            <person name="Ohme-Takagi M."/>
            <person name="Yagi M."/>
            <person name="Zeng S.J."/>
            <person name="Shen C.Y."/>
            <person name="Yeh C.M."/>
            <person name="Luo Y.B."/>
            <person name="Tsai W.C."/>
            <person name="Van de Peer Y."/>
            <person name="Liu Z.J."/>
        </authorList>
    </citation>
    <scope>NUCLEOTIDE SEQUENCE [LARGE SCALE GENOMIC DNA]</scope>
    <source>
        <tissue evidence="13">The whole plant</tissue>
    </source>
</reference>
<reference evidence="13 14" key="1">
    <citation type="journal article" date="2016" name="Sci. Rep.">
        <title>The Dendrobium catenatum Lindl. genome sequence provides insights into polysaccharide synthase, floral development and adaptive evolution.</title>
        <authorList>
            <person name="Zhang G.Q."/>
            <person name="Xu Q."/>
            <person name="Bian C."/>
            <person name="Tsai W.C."/>
            <person name="Yeh C.M."/>
            <person name="Liu K.W."/>
            <person name="Yoshida K."/>
            <person name="Zhang L.S."/>
            <person name="Chang S.B."/>
            <person name="Chen F."/>
            <person name="Shi Y."/>
            <person name="Su Y.Y."/>
            <person name="Zhang Y.Q."/>
            <person name="Chen L.J."/>
            <person name="Yin Y."/>
            <person name="Lin M."/>
            <person name="Huang H."/>
            <person name="Deng H."/>
            <person name="Wang Z.W."/>
            <person name="Zhu S.L."/>
            <person name="Zhao X."/>
            <person name="Deng C."/>
            <person name="Niu S.C."/>
            <person name="Huang J."/>
            <person name="Wang M."/>
            <person name="Liu G.H."/>
            <person name="Yang H.J."/>
            <person name="Xiao X.J."/>
            <person name="Hsiao Y.Y."/>
            <person name="Wu W.L."/>
            <person name="Chen Y.Y."/>
            <person name="Mitsuda N."/>
            <person name="Ohme-Takagi M."/>
            <person name="Luo Y.B."/>
            <person name="Van de Peer Y."/>
            <person name="Liu Z.J."/>
        </authorList>
    </citation>
    <scope>NUCLEOTIDE SEQUENCE [LARGE SCALE GENOMIC DNA]</scope>
    <source>
        <tissue evidence="13">The whole plant</tissue>
    </source>
</reference>
<evidence type="ECO:0000256" key="4">
    <source>
        <dbReference type="ARBA" id="ARBA00022679"/>
    </source>
</evidence>
<feature type="domain" description="Protein kinase" evidence="12">
    <location>
        <begin position="294"/>
        <end position="511"/>
    </location>
</feature>
<evidence type="ECO:0000313" key="13">
    <source>
        <dbReference type="EMBL" id="PKU82076.1"/>
    </source>
</evidence>
<comment type="catalytic activity">
    <reaction evidence="9">
        <text>L-seryl-[protein] + ATP = O-phospho-L-seryl-[protein] + ADP + H(+)</text>
        <dbReference type="Rhea" id="RHEA:17989"/>
        <dbReference type="Rhea" id="RHEA-COMP:9863"/>
        <dbReference type="Rhea" id="RHEA-COMP:11604"/>
        <dbReference type="ChEBI" id="CHEBI:15378"/>
        <dbReference type="ChEBI" id="CHEBI:29999"/>
        <dbReference type="ChEBI" id="CHEBI:30616"/>
        <dbReference type="ChEBI" id="CHEBI:83421"/>
        <dbReference type="ChEBI" id="CHEBI:456216"/>
        <dbReference type="EC" id="2.7.11.25"/>
    </reaction>
</comment>
<dbReference type="GO" id="GO:0005524">
    <property type="term" value="F:ATP binding"/>
    <property type="evidence" value="ECO:0007669"/>
    <property type="project" value="UniProtKB-UniRule"/>
</dbReference>
<dbReference type="GO" id="GO:0004709">
    <property type="term" value="F:MAP kinase kinase kinase activity"/>
    <property type="evidence" value="ECO:0007669"/>
    <property type="project" value="UniProtKB-EC"/>
</dbReference>
<dbReference type="GO" id="GO:0005737">
    <property type="term" value="C:cytoplasm"/>
    <property type="evidence" value="ECO:0007669"/>
    <property type="project" value="TreeGrafter"/>
</dbReference>
<evidence type="ECO:0000256" key="1">
    <source>
        <dbReference type="ARBA" id="ARBA00006529"/>
    </source>
</evidence>
<protein>
    <recommendedName>
        <fullName evidence="2">mitogen-activated protein kinase kinase kinase</fullName>
        <ecNumber evidence="2">2.7.11.25</ecNumber>
    </recommendedName>
</protein>
<evidence type="ECO:0000256" key="11">
    <source>
        <dbReference type="SAM" id="MobiDB-lite"/>
    </source>
</evidence>
<evidence type="ECO:0000256" key="5">
    <source>
        <dbReference type="ARBA" id="ARBA00022741"/>
    </source>
</evidence>
<organism evidence="13 14">
    <name type="scientific">Dendrobium catenatum</name>
    <dbReference type="NCBI Taxonomy" id="906689"/>
    <lineage>
        <taxon>Eukaryota</taxon>
        <taxon>Viridiplantae</taxon>
        <taxon>Streptophyta</taxon>
        <taxon>Embryophyta</taxon>
        <taxon>Tracheophyta</taxon>
        <taxon>Spermatophyta</taxon>
        <taxon>Magnoliopsida</taxon>
        <taxon>Liliopsida</taxon>
        <taxon>Asparagales</taxon>
        <taxon>Orchidaceae</taxon>
        <taxon>Epidendroideae</taxon>
        <taxon>Malaxideae</taxon>
        <taxon>Dendrobiinae</taxon>
        <taxon>Dendrobium</taxon>
    </lineage>
</organism>
<dbReference type="PANTHER" id="PTHR48016:SF29">
    <property type="entry name" value="MITOGEN-ACTIVATED PROTEIN KINASE KINASE KINASE 1-RELATED"/>
    <property type="match status" value="1"/>
</dbReference>
<name>A0A2I0X2E5_9ASPA</name>
<dbReference type="PANTHER" id="PTHR48016">
    <property type="entry name" value="MAP KINASE KINASE KINASE SSK2-RELATED-RELATED"/>
    <property type="match status" value="1"/>
</dbReference>
<keyword evidence="3" id="KW-0723">Serine/threonine-protein kinase</keyword>
<keyword evidence="5 10" id="KW-0547">Nucleotide-binding</keyword>
<evidence type="ECO:0000256" key="8">
    <source>
        <dbReference type="ARBA" id="ARBA00047559"/>
    </source>
</evidence>
<feature type="compositionally biased region" description="Low complexity" evidence="11">
    <location>
        <begin position="259"/>
        <end position="276"/>
    </location>
</feature>
<dbReference type="AlphaFoldDB" id="A0A2I0X2E5"/>
<dbReference type="SUPFAM" id="SSF56112">
    <property type="entry name" value="Protein kinase-like (PK-like)"/>
    <property type="match status" value="1"/>
</dbReference>
<evidence type="ECO:0000256" key="3">
    <source>
        <dbReference type="ARBA" id="ARBA00022527"/>
    </source>
</evidence>
<proteinExistence type="inferred from homology"/>
<dbReference type="PROSITE" id="PS00107">
    <property type="entry name" value="PROTEIN_KINASE_ATP"/>
    <property type="match status" value="1"/>
</dbReference>
<evidence type="ECO:0000256" key="7">
    <source>
        <dbReference type="ARBA" id="ARBA00022840"/>
    </source>
</evidence>
<sequence length="517" mass="57565">MFYFGSKKTDRRREMTAASVRRSKIDQRNASKKVEYEVPWASSSWRKTPALVHSIDLSPGACSDQTSFRIGGSVEGEVDLLCRSLGLSGPEDFAIPAAAWEASLKARSSCDLVLRFPFVKSESSHQPSEILLPAALDRLFETKAEISRSSACGIGAGDVRIKGVRPPVLATSQATVSILPPPPGRSVLDRPPFMKLPVLDGTSSTWDLVRSFAPPDEIDEGYMRKSFDSDEEEVRVGVEVREVVEEMRAIAGETSEDCTGSFSTSNDDDSSSTTTESAFFISPKGRIKRIIGSWMRGQLLGSGSFGTVYEGISDDGGFFAVKEVSLLEKGSNAQQCILQLEQEIALLSQFEHENIVQYYGTDKEESKLFIFLELVTQGSLSSLYEKYRLQNTQVSAYTRQILNGLHYLHERNVVLKKTFKKLDHDVVNPKKTYGHAADIWSLGCTVLEMLTRQIPYPQVEWQHAFYKIGRGDQPPIPGHLSKEAQDFIRQCVQVDPNSRPTAAQLLEHPFVRRPIKI</sequence>
<evidence type="ECO:0000256" key="10">
    <source>
        <dbReference type="PROSITE-ProRule" id="PRU10141"/>
    </source>
</evidence>
<dbReference type="Gene3D" id="1.10.510.10">
    <property type="entry name" value="Transferase(Phosphotransferase) domain 1"/>
    <property type="match status" value="2"/>
</dbReference>
<feature type="binding site" evidence="10">
    <location>
        <position position="322"/>
    </location>
    <ligand>
        <name>ATP</name>
        <dbReference type="ChEBI" id="CHEBI:30616"/>
    </ligand>
</feature>
<dbReference type="EMBL" id="KZ502211">
    <property type="protein sequence ID" value="PKU82076.1"/>
    <property type="molecule type" value="Genomic_DNA"/>
</dbReference>
<dbReference type="Pfam" id="PF00069">
    <property type="entry name" value="Pkinase"/>
    <property type="match status" value="2"/>
</dbReference>
<feature type="region of interest" description="Disordered" evidence="11">
    <location>
        <begin position="1"/>
        <end position="22"/>
    </location>
</feature>
<keyword evidence="7 10" id="KW-0067">ATP-binding</keyword>